<dbReference type="CDD" id="cd05930">
    <property type="entry name" value="A_NRPS"/>
    <property type="match status" value="1"/>
</dbReference>
<dbReference type="InterPro" id="IPR006162">
    <property type="entry name" value="Ppantetheine_attach_site"/>
</dbReference>
<reference evidence="9" key="1">
    <citation type="journal article" date="2019" name="Int. J. Syst. Evol. Microbiol.">
        <title>The Global Catalogue of Microorganisms (GCM) 10K type strain sequencing project: providing services to taxonomists for standard genome sequencing and annotation.</title>
        <authorList>
            <consortium name="The Broad Institute Genomics Platform"/>
            <consortium name="The Broad Institute Genome Sequencing Center for Infectious Disease"/>
            <person name="Wu L."/>
            <person name="Ma J."/>
        </authorList>
    </citation>
    <scope>NUCLEOTIDE SEQUENCE [LARGE SCALE GENOMIC DNA]</scope>
    <source>
        <strain evidence="9">JCM 17695</strain>
    </source>
</reference>
<keyword evidence="9" id="KW-1185">Reference proteome</keyword>
<keyword evidence="2" id="KW-0596">Phosphopantetheine</keyword>
<dbReference type="InterPro" id="IPR036736">
    <property type="entry name" value="ACP-like_sf"/>
</dbReference>
<dbReference type="Pfam" id="PF00501">
    <property type="entry name" value="AMP-binding"/>
    <property type="match status" value="1"/>
</dbReference>
<feature type="compositionally biased region" description="Acidic residues" evidence="6">
    <location>
        <begin position="1114"/>
        <end position="1135"/>
    </location>
</feature>
<dbReference type="InterPro" id="IPR020806">
    <property type="entry name" value="PKS_PP-bd"/>
</dbReference>
<dbReference type="Pfam" id="PF13193">
    <property type="entry name" value="AMP-binding_C"/>
    <property type="match status" value="1"/>
</dbReference>
<dbReference type="InterPro" id="IPR023213">
    <property type="entry name" value="CAT-like_dom_sf"/>
</dbReference>
<dbReference type="Gene3D" id="3.30.559.30">
    <property type="entry name" value="Nonribosomal peptide synthetase, condensation domain"/>
    <property type="match status" value="1"/>
</dbReference>
<dbReference type="Proteomes" id="UP001596512">
    <property type="component" value="Unassembled WGS sequence"/>
</dbReference>
<dbReference type="InterPro" id="IPR000873">
    <property type="entry name" value="AMP-dep_synth/lig_dom"/>
</dbReference>
<dbReference type="InterPro" id="IPR045851">
    <property type="entry name" value="AMP-bd_C_sf"/>
</dbReference>
<accession>A0ABW2TVX6</accession>
<dbReference type="Pfam" id="PF00550">
    <property type="entry name" value="PP-binding"/>
    <property type="match status" value="1"/>
</dbReference>
<dbReference type="Gene3D" id="3.30.300.30">
    <property type="match status" value="1"/>
</dbReference>
<dbReference type="InterPro" id="IPR009081">
    <property type="entry name" value="PP-bd_ACP"/>
</dbReference>
<evidence type="ECO:0000256" key="1">
    <source>
        <dbReference type="ARBA" id="ARBA00001957"/>
    </source>
</evidence>
<dbReference type="Gene3D" id="2.30.38.10">
    <property type="entry name" value="Luciferase, Domain 3"/>
    <property type="match status" value="1"/>
</dbReference>
<dbReference type="InterPro" id="IPR010071">
    <property type="entry name" value="AA_adenyl_dom"/>
</dbReference>
<dbReference type="EMBL" id="JBHTEY010000004">
    <property type="protein sequence ID" value="MFC7617378.1"/>
    <property type="molecule type" value="Genomic_DNA"/>
</dbReference>
<dbReference type="InterPro" id="IPR001242">
    <property type="entry name" value="Condensation_dom"/>
</dbReference>
<dbReference type="PROSITE" id="PS00012">
    <property type="entry name" value="PHOSPHOPANTETHEINE"/>
    <property type="match status" value="1"/>
</dbReference>
<dbReference type="InterPro" id="IPR020845">
    <property type="entry name" value="AMP-binding_CS"/>
</dbReference>
<evidence type="ECO:0000256" key="5">
    <source>
        <dbReference type="ARBA" id="ARBA00023194"/>
    </source>
</evidence>
<evidence type="ECO:0000259" key="7">
    <source>
        <dbReference type="PROSITE" id="PS50075"/>
    </source>
</evidence>
<dbReference type="InterPro" id="IPR025110">
    <property type="entry name" value="AMP-bd_C"/>
</dbReference>
<evidence type="ECO:0000256" key="3">
    <source>
        <dbReference type="ARBA" id="ARBA00022553"/>
    </source>
</evidence>
<proteinExistence type="predicted"/>
<sequence length="1135" mass="120590">MLAALAADPKARVGEVDLLDPAERTRLLVDWNGARRDVPVVTLPERFRRAAAATPDATALIHDGTRVSYADLNARANRLARLLVERGAGPERYVAIALPRSVDLVVALLAVLKSGAAYLPLDPEYPAERIRFMLEDTAPELMLTATGVGVDGPNPILLDQVDLSGHGAGDVDRAEPGSPAYVIYTSGSTGRPKGVIIEHAALSAYLAWTSAHYPSTTGVTVLHSPISFDLTVTGLYTPLVSGGAVLLAALEDDDRVRADLATAECTFLKATPSHVALLDALPAEFSPSGHLLLGGETLVGENLAKVRAAKPGLTVLNVYGQTETTVNCAEYRIHPGVELPTGALPVGRPFDNIDVYVLDERLRPVPPGVAGEVYVAGTQTGRGYLNRFALTAERFVANPFGPPGSRMYRSGDVAKRRSDGDLVFVGRVDDQVKMRGFRIELGEIQSVVHGAPGVERAAVVVREDKPGDKRIVAYVVGGDPDAVREHAERTLPEHMVPSAVVPLDALPLTPNGKLDRKALPAPAAAAAGGGGGPRDRAEEVLCGLFADLLGVPEVGIADNFFELGGDSIISIQLVSRARKAGLVLTPRNVFEAKTVAALAALAGTLDTPTESTPDVGTGRVPLTPAVHRFRERGGPITRFNQAMTLHAPDGLSLGGLVAAVQAVLDRHDVLRMRLDRDATGAEWVLTVPEPGAVPAEECVRRVDVLGLAGDPLAKAVAAHSDEAWDRTDPAAGRMLQVVWFDAGPGAPGRVLVVAHHLAVDGVSWRIITDDLANAWAAVSEGRTPELAEVGTSFRRWAEHLTANAHTATRVSEMDHWVDVLDEYDPLLGDRPLDPTQDTIGAVAYAAETLPTALTTPLLTVVPGLYQAGVNDVLLTGLALAVNRWRADRDEDETTSVMVDLEGHGREDSVAPADLARTVGWFTSRYPVRLDPGEVPDPVAGGPEVGAALKRVKEQMRAIPDNGIGYGQLRYLNHDTREALVDLLDPQISFNYLGRYAAAGASKAWAAVTDEGTIGGADLTGSRPDPATPLTHALSVNAVTEDHPDGPRLVVVWSWPRTLLAEADVRALMARFTEALHGLVTHASGDTAGGLTPSDTGLVALTQDQLDRFETAVDSADDTDDDDFADEAEDEWEMVR</sequence>
<keyword evidence="4" id="KW-0677">Repeat</keyword>
<dbReference type="InterPro" id="IPR010060">
    <property type="entry name" value="NRPS_synth"/>
</dbReference>
<organism evidence="8 9">
    <name type="scientific">Actinokineospora soli</name>
    <dbReference type="NCBI Taxonomy" id="1048753"/>
    <lineage>
        <taxon>Bacteria</taxon>
        <taxon>Bacillati</taxon>
        <taxon>Actinomycetota</taxon>
        <taxon>Actinomycetes</taxon>
        <taxon>Pseudonocardiales</taxon>
        <taxon>Pseudonocardiaceae</taxon>
        <taxon>Actinokineospora</taxon>
    </lineage>
</organism>
<dbReference type="NCBIfam" id="TIGR01720">
    <property type="entry name" value="NRPS-para261"/>
    <property type="match status" value="1"/>
</dbReference>
<name>A0ABW2TVX6_9PSEU</name>
<dbReference type="SUPFAM" id="SSF56801">
    <property type="entry name" value="Acetyl-CoA synthetase-like"/>
    <property type="match status" value="1"/>
</dbReference>
<dbReference type="PROSITE" id="PS50075">
    <property type="entry name" value="CARRIER"/>
    <property type="match status" value="1"/>
</dbReference>
<dbReference type="NCBIfam" id="TIGR01733">
    <property type="entry name" value="AA-adenyl-dom"/>
    <property type="match status" value="1"/>
</dbReference>
<keyword evidence="3" id="KW-0597">Phosphoprotein</keyword>
<feature type="region of interest" description="Disordered" evidence="6">
    <location>
        <begin position="1111"/>
        <end position="1135"/>
    </location>
</feature>
<dbReference type="PANTHER" id="PTHR45527:SF1">
    <property type="entry name" value="FATTY ACID SYNTHASE"/>
    <property type="match status" value="1"/>
</dbReference>
<keyword evidence="5" id="KW-0045">Antibiotic biosynthesis</keyword>
<comment type="caution">
    <text evidence="8">The sequence shown here is derived from an EMBL/GenBank/DDBJ whole genome shotgun (WGS) entry which is preliminary data.</text>
</comment>
<dbReference type="Gene3D" id="3.30.559.10">
    <property type="entry name" value="Chloramphenicol acetyltransferase-like domain"/>
    <property type="match status" value="1"/>
</dbReference>
<protein>
    <submittedName>
        <fullName evidence="8">Amino acid adenylation domain-containing protein</fullName>
    </submittedName>
</protein>
<dbReference type="PANTHER" id="PTHR45527">
    <property type="entry name" value="NONRIBOSOMAL PEPTIDE SYNTHETASE"/>
    <property type="match status" value="1"/>
</dbReference>
<dbReference type="SMART" id="SM00823">
    <property type="entry name" value="PKS_PP"/>
    <property type="match status" value="1"/>
</dbReference>
<dbReference type="Gene3D" id="1.10.1200.10">
    <property type="entry name" value="ACP-like"/>
    <property type="match status" value="1"/>
</dbReference>
<dbReference type="Pfam" id="PF00668">
    <property type="entry name" value="Condensation"/>
    <property type="match status" value="1"/>
</dbReference>
<evidence type="ECO:0000313" key="9">
    <source>
        <dbReference type="Proteomes" id="UP001596512"/>
    </source>
</evidence>
<feature type="domain" description="Carrier" evidence="7">
    <location>
        <begin position="532"/>
        <end position="606"/>
    </location>
</feature>
<evidence type="ECO:0000256" key="6">
    <source>
        <dbReference type="SAM" id="MobiDB-lite"/>
    </source>
</evidence>
<dbReference type="SUPFAM" id="SSF47336">
    <property type="entry name" value="ACP-like"/>
    <property type="match status" value="1"/>
</dbReference>
<dbReference type="PROSITE" id="PS00455">
    <property type="entry name" value="AMP_BINDING"/>
    <property type="match status" value="1"/>
</dbReference>
<evidence type="ECO:0000256" key="4">
    <source>
        <dbReference type="ARBA" id="ARBA00022737"/>
    </source>
</evidence>
<evidence type="ECO:0000313" key="8">
    <source>
        <dbReference type="EMBL" id="MFC7617378.1"/>
    </source>
</evidence>
<comment type="cofactor">
    <cofactor evidence="1">
        <name>pantetheine 4'-phosphate</name>
        <dbReference type="ChEBI" id="CHEBI:47942"/>
    </cofactor>
</comment>
<dbReference type="SUPFAM" id="SSF52777">
    <property type="entry name" value="CoA-dependent acyltransferases"/>
    <property type="match status" value="2"/>
</dbReference>
<dbReference type="CDD" id="cd19534">
    <property type="entry name" value="E_NRPS"/>
    <property type="match status" value="1"/>
</dbReference>
<evidence type="ECO:0000256" key="2">
    <source>
        <dbReference type="ARBA" id="ARBA00022450"/>
    </source>
</evidence>
<gene>
    <name evidence="8" type="ORF">ACFQV2_32120</name>
</gene>
<dbReference type="Gene3D" id="3.40.50.980">
    <property type="match status" value="2"/>
</dbReference>